<feature type="transmembrane region" description="Helical" evidence="15">
    <location>
        <begin position="114"/>
        <end position="135"/>
    </location>
</feature>
<dbReference type="RefSeq" id="WP_183324404.1">
    <property type="nucleotide sequence ID" value="NZ_JACHXP010000003.1"/>
</dbReference>
<dbReference type="Gene3D" id="1.20.1110.10">
    <property type="entry name" value="Calcium-transporting ATPase, transmembrane domain"/>
    <property type="match status" value="1"/>
</dbReference>
<dbReference type="GO" id="GO:0005524">
    <property type="term" value="F:ATP binding"/>
    <property type="evidence" value="ECO:0007669"/>
    <property type="project" value="UniProtKB-UniRule"/>
</dbReference>
<feature type="transmembrane region" description="Helical" evidence="15">
    <location>
        <begin position="181"/>
        <end position="203"/>
    </location>
</feature>
<evidence type="ECO:0000256" key="2">
    <source>
        <dbReference type="ARBA" id="ARBA00006024"/>
    </source>
</evidence>
<comment type="caution">
    <text evidence="18">The sequence shown here is derived from an EMBL/GenBank/DDBJ whole genome shotgun (WGS) entry which is preliminary data.</text>
</comment>
<evidence type="ECO:0000256" key="6">
    <source>
        <dbReference type="ARBA" id="ARBA00022692"/>
    </source>
</evidence>
<dbReference type="Gene3D" id="2.70.150.10">
    <property type="entry name" value="Calcium-transporting ATPase, cytoplasmic transduction domain A"/>
    <property type="match status" value="1"/>
</dbReference>
<keyword evidence="12 15" id="KW-1133">Transmembrane helix</keyword>
<evidence type="ECO:0000256" key="9">
    <source>
        <dbReference type="ARBA" id="ARBA00022840"/>
    </source>
</evidence>
<keyword evidence="9 15" id="KW-0067">ATP-binding</keyword>
<feature type="transmembrane region" description="Helical" evidence="15">
    <location>
        <begin position="147"/>
        <end position="169"/>
    </location>
</feature>
<dbReference type="InterPro" id="IPR023298">
    <property type="entry name" value="ATPase_P-typ_TM_dom_sf"/>
</dbReference>
<dbReference type="PROSITE" id="PS01047">
    <property type="entry name" value="HMA_1"/>
    <property type="match status" value="1"/>
</dbReference>
<dbReference type="SUPFAM" id="SSF56784">
    <property type="entry name" value="HAD-like"/>
    <property type="match status" value="1"/>
</dbReference>
<feature type="transmembrane region" description="Helical" evidence="15">
    <location>
        <begin position="696"/>
        <end position="713"/>
    </location>
</feature>
<evidence type="ECO:0000256" key="4">
    <source>
        <dbReference type="ARBA" id="ARBA00022475"/>
    </source>
</evidence>
<dbReference type="InterPro" id="IPR001757">
    <property type="entry name" value="P_typ_ATPase"/>
</dbReference>
<dbReference type="Gene3D" id="3.30.70.100">
    <property type="match status" value="1"/>
</dbReference>
<accession>A0A839V1R6</accession>
<dbReference type="InterPro" id="IPR036163">
    <property type="entry name" value="HMA_dom_sf"/>
</dbReference>
<keyword evidence="14 15" id="KW-0472">Membrane</keyword>
<dbReference type="GO" id="GO:0005507">
    <property type="term" value="F:copper ion binding"/>
    <property type="evidence" value="ECO:0007669"/>
    <property type="project" value="TreeGrafter"/>
</dbReference>
<dbReference type="Proteomes" id="UP000547614">
    <property type="component" value="Unassembled WGS sequence"/>
</dbReference>
<keyword evidence="19" id="KW-1185">Reference proteome</keyword>
<dbReference type="SUPFAM" id="SSF81653">
    <property type="entry name" value="Calcium ATPase, transduction domain A"/>
    <property type="match status" value="1"/>
</dbReference>
<evidence type="ECO:0000256" key="8">
    <source>
        <dbReference type="ARBA" id="ARBA00022741"/>
    </source>
</evidence>
<evidence type="ECO:0000256" key="3">
    <source>
        <dbReference type="ARBA" id="ARBA00022448"/>
    </source>
</evidence>
<evidence type="ECO:0000313" key="19">
    <source>
        <dbReference type="Proteomes" id="UP000547614"/>
    </source>
</evidence>
<dbReference type="SUPFAM" id="SSF81665">
    <property type="entry name" value="Calcium ATPase, transmembrane domain M"/>
    <property type="match status" value="1"/>
</dbReference>
<feature type="transmembrane region" description="Helical" evidence="15">
    <location>
        <begin position="209"/>
        <end position="227"/>
    </location>
</feature>
<dbReference type="CDD" id="cd00371">
    <property type="entry name" value="HMA"/>
    <property type="match status" value="1"/>
</dbReference>
<keyword evidence="5" id="KW-0597">Phosphoprotein</keyword>
<name>A0A839V1R6_9GAMM</name>
<evidence type="ECO:0000256" key="16">
    <source>
        <dbReference type="SAM" id="MobiDB-lite"/>
    </source>
</evidence>
<keyword evidence="7 15" id="KW-0479">Metal-binding</keyword>
<evidence type="ECO:0000256" key="1">
    <source>
        <dbReference type="ARBA" id="ARBA00004651"/>
    </source>
</evidence>
<dbReference type="GO" id="GO:0055070">
    <property type="term" value="P:copper ion homeostasis"/>
    <property type="evidence" value="ECO:0007669"/>
    <property type="project" value="TreeGrafter"/>
</dbReference>
<gene>
    <name evidence="18" type="ORF">FHR94_000887</name>
</gene>
<dbReference type="GO" id="GO:0005886">
    <property type="term" value="C:plasma membrane"/>
    <property type="evidence" value="ECO:0007669"/>
    <property type="project" value="UniProtKB-SubCell"/>
</dbReference>
<keyword evidence="13" id="KW-0406">Ion transport</keyword>
<sequence>MPPNLIEPAKRDAASPADKPAECPGPSPRDNIFAVHGMWCSSCAFAVEHVLRRQPGVEHASVNFMSSTAFLQWNPARTDVEILRRHVGRLGYSLGNTPSTEESRTRLARERRTLVTRLVVSVAFGMWTVMASSLLYFNYGLGPDVDWVLALVASTLALPVVGYSGVPFYRAAWRTLRAGRPGMDVLVSLGALGAVLFSAWQLWHGSADVYVDTAVMLITLLLVGRLVEMFSRQDGLDALAALDDLTPDTARVWQAGNWVALPLDQVSVGDRIRVESGDGVPFDGVLIDDRASVDRAALTGEHAPITLTRGDRIEAGCLNADTAFTLIVEVELGNRYIDTLRHRMLELVARKGDVQKLSDTFARWLPTAALCLALVTFGLTLLRGVEVEAAFAWALSVLVVACPCAVGLAIPVVTQAASAQGLRHGLVFKDMSAFESLARARSIAFDKTGTLTSGRLGIREIRTAPGIEADRLLQLAAQAERGIMHPVAQTLRRRAIERGLALADDVEVTHHPGQGVEVRLVSGAWLRVGSPTWLESCGTRLPDMPDLAGKLVAVSLGAHWQGTLALDETLPADTSEAVCHLRRATLTVALLSGDRRTSVEAVGKRAGFRKEERYAALTPDAKARLVDALPKPSAFVGDGINDTLALASATTGISVAGATRQAHDIAAISLLTPGIGQVREAHQLARRAYRLMRQNLGFSIGYNLLALGIALWMPIPPVIAATAMTISSLSVLANAGRLYLDPAN</sequence>
<dbReference type="NCBIfam" id="TIGR01494">
    <property type="entry name" value="ATPase_P-type"/>
    <property type="match status" value="2"/>
</dbReference>
<organism evidence="18 19">
    <name type="scientific">Halomonas cerina</name>
    <dbReference type="NCBI Taxonomy" id="447424"/>
    <lineage>
        <taxon>Bacteria</taxon>
        <taxon>Pseudomonadati</taxon>
        <taxon>Pseudomonadota</taxon>
        <taxon>Gammaproteobacteria</taxon>
        <taxon>Oceanospirillales</taxon>
        <taxon>Halomonadaceae</taxon>
        <taxon>Halomonas</taxon>
    </lineage>
</organism>
<evidence type="ECO:0000256" key="15">
    <source>
        <dbReference type="RuleBase" id="RU362081"/>
    </source>
</evidence>
<proteinExistence type="inferred from homology"/>
<dbReference type="InterPro" id="IPR023299">
    <property type="entry name" value="ATPase_P-typ_cyto_dom_N"/>
</dbReference>
<evidence type="ECO:0000256" key="10">
    <source>
        <dbReference type="ARBA" id="ARBA00022842"/>
    </source>
</evidence>
<keyword evidence="10" id="KW-0460">Magnesium</keyword>
<dbReference type="Gene3D" id="3.40.1110.10">
    <property type="entry name" value="Calcium-transporting ATPase, cytoplasmic domain N"/>
    <property type="match status" value="1"/>
</dbReference>
<keyword evidence="8 15" id="KW-0547">Nucleotide-binding</keyword>
<dbReference type="PANTHER" id="PTHR43520:SF5">
    <property type="entry name" value="CATION-TRANSPORTING P-TYPE ATPASE-RELATED"/>
    <property type="match status" value="1"/>
</dbReference>
<evidence type="ECO:0000256" key="5">
    <source>
        <dbReference type="ARBA" id="ARBA00022553"/>
    </source>
</evidence>
<dbReference type="Gene3D" id="3.40.50.1000">
    <property type="entry name" value="HAD superfamily/HAD-like"/>
    <property type="match status" value="1"/>
</dbReference>
<keyword evidence="3" id="KW-0813">Transport</keyword>
<dbReference type="InterPro" id="IPR006121">
    <property type="entry name" value="HMA_dom"/>
</dbReference>
<protein>
    <submittedName>
        <fullName evidence="18">Cu2+-exporting ATPase/Cu+-exporting ATPase</fullName>
    </submittedName>
</protein>
<dbReference type="Pfam" id="PF00702">
    <property type="entry name" value="Hydrolase"/>
    <property type="match status" value="1"/>
</dbReference>
<dbReference type="NCBIfam" id="TIGR01525">
    <property type="entry name" value="ATPase-IB_hvy"/>
    <property type="match status" value="1"/>
</dbReference>
<reference evidence="18 19" key="1">
    <citation type="submission" date="2020-08" db="EMBL/GenBank/DDBJ databases">
        <title>Genomic Encyclopedia of Type Strains, Phase III (KMG-III): the genomes of soil and plant-associated and newly described type strains.</title>
        <authorList>
            <person name="Whitman W."/>
        </authorList>
    </citation>
    <scope>NUCLEOTIDE SEQUENCE [LARGE SCALE GENOMIC DNA]</scope>
    <source>
        <strain evidence="18 19">CECT 7282</strain>
    </source>
</reference>
<dbReference type="InterPro" id="IPR059000">
    <property type="entry name" value="ATPase_P-type_domA"/>
</dbReference>
<keyword evidence="6 15" id="KW-0812">Transmembrane</keyword>
<dbReference type="PROSITE" id="PS00154">
    <property type="entry name" value="ATPASE_E1_E2"/>
    <property type="match status" value="1"/>
</dbReference>
<dbReference type="InterPro" id="IPR008250">
    <property type="entry name" value="ATPase_P-typ_transduc_dom_A_sf"/>
</dbReference>
<evidence type="ECO:0000256" key="14">
    <source>
        <dbReference type="ARBA" id="ARBA00023136"/>
    </source>
</evidence>
<dbReference type="InterPro" id="IPR018303">
    <property type="entry name" value="ATPase_P-typ_P_site"/>
</dbReference>
<evidence type="ECO:0000259" key="17">
    <source>
        <dbReference type="PROSITE" id="PS50846"/>
    </source>
</evidence>
<evidence type="ECO:0000256" key="12">
    <source>
        <dbReference type="ARBA" id="ARBA00022989"/>
    </source>
</evidence>
<dbReference type="InterPro" id="IPR027256">
    <property type="entry name" value="P-typ_ATPase_IB"/>
</dbReference>
<feature type="transmembrane region" description="Helical" evidence="15">
    <location>
        <begin position="364"/>
        <end position="385"/>
    </location>
</feature>
<keyword evidence="11" id="KW-1278">Translocase</keyword>
<keyword evidence="4 15" id="KW-1003">Cell membrane</keyword>
<dbReference type="GO" id="GO:0043682">
    <property type="term" value="F:P-type divalent copper transporter activity"/>
    <property type="evidence" value="ECO:0007669"/>
    <property type="project" value="TreeGrafter"/>
</dbReference>
<dbReference type="InterPro" id="IPR023214">
    <property type="entry name" value="HAD_sf"/>
</dbReference>
<feature type="transmembrane region" description="Helical" evidence="15">
    <location>
        <begin position="391"/>
        <end position="413"/>
    </location>
</feature>
<dbReference type="InterPro" id="IPR017969">
    <property type="entry name" value="Heavy-metal-associated_CS"/>
</dbReference>
<dbReference type="Pfam" id="PF00122">
    <property type="entry name" value="E1-E2_ATPase"/>
    <property type="match status" value="1"/>
</dbReference>
<feature type="domain" description="HMA" evidence="17">
    <location>
        <begin position="29"/>
        <end position="95"/>
    </location>
</feature>
<comment type="subcellular location">
    <subcellularLocation>
        <location evidence="1">Cell membrane</location>
        <topology evidence="1">Multi-pass membrane protein</topology>
    </subcellularLocation>
</comment>
<dbReference type="EMBL" id="JACHXP010000003">
    <property type="protein sequence ID" value="MBB3189663.1"/>
    <property type="molecule type" value="Genomic_DNA"/>
</dbReference>
<dbReference type="PRINTS" id="PR00119">
    <property type="entry name" value="CATATPASE"/>
</dbReference>
<evidence type="ECO:0000313" key="18">
    <source>
        <dbReference type="EMBL" id="MBB3189663.1"/>
    </source>
</evidence>
<dbReference type="PANTHER" id="PTHR43520">
    <property type="entry name" value="ATP7, ISOFORM B"/>
    <property type="match status" value="1"/>
</dbReference>
<dbReference type="Pfam" id="PF00403">
    <property type="entry name" value="HMA"/>
    <property type="match status" value="1"/>
</dbReference>
<dbReference type="AlphaFoldDB" id="A0A839V1R6"/>
<dbReference type="PROSITE" id="PS50846">
    <property type="entry name" value="HMA_2"/>
    <property type="match status" value="1"/>
</dbReference>
<dbReference type="GO" id="GO:0016887">
    <property type="term" value="F:ATP hydrolysis activity"/>
    <property type="evidence" value="ECO:0007669"/>
    <property type="project" value="InterPro"/>
</dbReference>
<evidence type="ECO:0000256" key="7">
    <source>
        <dbReference type="ARBA" id="ARBA00022723"/>
    </source>
</evidence>
<dbReference type="InterPro" id="IPR036412">
    <property type="entry name" value="HAD-like_sf"/>
</dbReference>
<feature type="region of interest" description="Disordered" evidence="16">
    <location>
        <begin position="1"/>
        <end position="25"/>
    </location>
</feature>
<evidence type="ECO:0000256" key="11">
    <source>
        <dbReference type="ARBA" id="ARBA00022967"/>
    </source>
</evidence>
<dbReference type="SUPFAM" id="SSF55008">
    <property type="entry name" value="HMA, heavy metal-associated domain"/>
    <property type="match status" value="1"/>
</dbReference>
<evidence type="ECO:0000256" key="13">
    <source>
        <dbReference type="ARBA" id="ARBA00023065"/>
    </source>
</evidence>
<comment type="similarity">
    <text evidence="2 15">Belongs to the cation transport ATPase (P-type) (TC 3.A.3) family. Type IB subfamily.</text>
</comment>
<feature type="transmembrane region" description="Helical" evidence="15">
    <location>
        <begin position="719"/>
        <end position="740"/>
    </location>
</feature>